<dbReference type="Gene3D" id="3.40.50.1000">
    <property type="entry name" value="HAD superfamily/HAD-like"/>
    <property type="match status" value="1"/>
</dbReference>
<dbReference type="STRING" id="1618545.US53_C0019G0045"/>
<dbReference type="InterPro" id="IPR023214">
    <property type="entry name" value="HAD_sf"/>
</dbReference>
<reference evidence="2 3" key="1">
    <citation type="journal article" date="2015" name="Nature">
        <title>rRNA introns, odd ribosomes, and small enigmatic genomes across a large radiation of phyla.</title>
        <authorList>
            <person name="Brown C.T."/>
            <person name="Hug L.A."/>
            <person name="Thomas B.C."/>
            <person name="Sharon I."/>
            <person name="Castelle C.J."/>
            <person name="Singh A."/>
            <person name="Wilkins M.J."/>
            <person name="Williams K.H."/>
            <person name="Banfield J.F."/>
        </authorList>
    </citation>
    <scope>NUCLEOTIDE SEQUENCE [LARGE SCALE GENOMIC DNA]</scope>
</reference>
<dbReference type="AlphaFoldDB" id="A0A0G0H5K0"/>
<evidence type="ECO:0000256" key="1">
    <source>
        <dbReference type="ARBA" id="ARBA00022967"/>
    </source>
</evidence>
<dbReference type="GO" id="GO:0005507">
    <property type="term" value="F:copper ion binding"/>
    <property type="evidence" value="ECO:0007669"/>
    <property type="project" value="TreeGrafter"/>
</dbReference>
<evidence type="ECO:0000313" key="2">
    <source>
        <dbReference type="EMBL" id="KKQ37417.1"/>
    </source>
</evidence>
<organism evidence="2 3">
    <name type="scientific">Candidatus Woesebacteria bacterium GW2011_GWA1_37_7</name>
    <dbReference type="NCBI Taxonomy" id="1618545"/>
    <lineage>
        <taxon>Bacteria</taxon>
        <taxon>Candidatus Woeseibacteriota</taxon>
    </lineage>
</organism>
<name>A0A0G0H5K0_9BACT</name>
<dbReference type="PANTHER" id="PTHR43520">
    <property type="entry name" value="ATP7, ISOFORM B"/>
    <property type="match status" value="1"/>
</dbReference>
<gene>
    <name evidence="2" type="ORF">US53_C0019G0045</name>
</gene>
<dbReference type="GO" id="GO:0016020">
    <property type="term" value="C:membrane"/>
    <property type="evidence" value="ECO:0007669"/>
    <property type="project" value="TreeGrafter"/>
</dbReference>
<dbReference type="EMBL" id="LBTI01000019">
    <property type="protein sequence ID" value="KKQ37417.1"/>
    <property type="molecule type" value="Genomic_DNA"/>
</dbReference>
<dbReference type="GO" id="GO:0043682">
    <property type="term" value="F:P-type divalent copper transporter activity"/>
    <property type="evidence" value="ECO:0007669"/>
    <property type="project" value="TreeGrafter"/>
</dbReference>
<dbReference type="PANTHER" id="PTHR43520:SF8">
    <property type="entry name" value="P-TYPE CU(+) TRANSPORTER"/>
    <property type="match status" value="1"/>
</dbReference>
<proteinExistence type="predicted"/>
<evidence type="ECO:0000313" key="3">
    <source>
        <dbReference type="Proteomes" id="UP000034591"/>
    </source>
</evidence>
<accession>A0A0G0H5K0</accession>
<keyword evidence="1" id="KW-1278">Translocase</keyword>
<dbReference type="SUPFAM" id="SSF56784">
    <property type="entry name" value="HAD-like"/>
    <property type="match status" value="1"/>
</dbReference>
<comment type="caution">
    <text evidence="2">The sequence shown here is derived from an EMBL/GenBank/DDBJ whole genome shotgun (WGS) entry which is preliminary data.</text>
</comment>
<protein>
    <submittedName>
        <fullName evidence="2">Uncharacterized protein</fullName>
    </submittedName>
</protein>
<dbReference type="Proteomes" id="UP000034591">
    <property type="component" value="Unassembled WGS sequence"/>
</dbReference>
<dbReference type="GO" id="GO:0055070">
    <property type="term" value="P:copper ion homeostasis"/>
    <property type="evidence" value="ECO:0007669"/>
    <property type="project" value="TreeGrafter"/>
</dbReference>
<dbReference type="InterPro" id="IPR036412">
    <property type="entry name" value="HAD-like_sf"/>
</dbReference>
<dbReference type="Pfam" id="PF00702">
    <property type="entry name" value="Hydrolase"/>
    <property type="match status" value="1"/>
</dbReference>
<sequence>MKVNIPGQTELNLKKVVLDLNGMLAVHGKVVNGVSQRIRALKDKGLRFVLFSGDTRGNAKSIADILNIEFIAAGTSEEKAREIEKLNPETCVAIGNGLIDLMKIKKAKLGIVTLQAEGVHTKTLMEADIIVPSINDALDLLIDEKNLIATLRK</sequence>